<accession>A0A6A4PUU5</accession>
<organism evidence="1 2">
    <name type="scientific">Lupinus albus</name>
    <name type="common">White lupine</name>
    <name type="synonym">Lupinus termis</name>
    <dbReference type="NCBI Taxonomy" id="3870"/>
    <lineage>
        <taxon>Eukaryota</taxon>
        <taxon>Viridiplantae</taxon>
        <taxon>Streptophyta</taxon>
        <taxon>Embryophyta</taxon>
        <taxon>Tracheophyta</taxon>
        <taxon>Spermatophyta</taxon>
        <taxon>Magnoliopsida</taxon>
        <taxon>eudicotyledons</taxon>
        <taxon>Gunneridae</taxon>
        <taxon>Pentapetalae</taxon>
        <taxon>rosids</taxon>
        <taxon>fabids</taxon>
        <taxon>Fabales</taxon>
        <taxon>Fabaceae</taxon>
        <taxon>Papilionoideae</taxon>
        <taxon>50 kb inversion clade</taxon>
        <taxon>genistoids sensu lato</taxon>
        <taxon>core genistoids</taxon>
        <taxon>Genisteae</taxon>
        <taxon>Lupinus</taxon>
    </lineage>
</organism>
<dbReference type="EMBL" id="WOCE01000010">
    <property type="protein sequence ID" value="KAE9605243.1"/>
    <property type="molecule type" value="Genomic_DNA"/>
</dbReference>
<dbReference type="Proteomes" id="UP000447434">
    <property type="component" value="Chromosome 10"/>
</dbReference>
<dbReference type="InterPro" id="IPR023296">
    <property type="entry name" value="Glyco_hydro_beta-prop_sf"/>
</dbReference>
<comment type="caution">
    <text evidence="1">The sequence shown here is derived from an EMBL/GenBank/DDBJ whole genome shotgun (WGS) entry which is preliminary data.</text>
</comment>
<dbReference type="OrthoDB" id="202537at2759"/>
<reference evidence="2" key="1">
    <citation type="journal article" date="2020" name="Nat. Commun.">
        <title>Genome sequence of the cluster root forming white lupin.</title>
        <authorList>
            <person name="Hufnagel B."/>
            <person name="Marques A."/>
            <person name="Soriano A."/>
            <person name="Marques L."/>
            <person name="Divol F."/>
            <person name="Doumas P."/>
            <person name="Sallet E."/>
            <person name="Mancinotti D."/>
            <person name="Carrere S."/>
            <person name="Marande W."/>
            <person name="Arribat S."/>
            <person name="Keller J."/>
            <person name="Huneau C."/>
            <person name="Blein T."/>
            <person name="Aime D."/>
            <person name="Laguerre M."/>
            <person name="Taylor J."/>
            <person name="Schubert V."/>
            <person name="Nelson M."/>
            <person name="Geu-Flores F."/>
            <person name="Crespi M."/>
            <person name="Gallardo-Guerrero K."/>
            <person name="Delaux P.-M."/>
            <person name="Salse J."/>
            <person name="Berges H."/>
            <person name="Guyot R."/>
            <person name="Gouzy J."/>
            <person name="Peret B."/>
        </authorList>
    </citation>
    <scope>NUCLEOTIDE SEQUENCE [LARGE SCALE GENOMIC DNA]</scope>
    <source>
        <strain evidence="2">cv. Amiga</strain>
    </source>
</reference>
<gene>
    <name evidence="1" type="ORF">Lalb_Chr10g0095251</name>
</gene>
<protein>
    <submittedName>
        <fullName evidence="1">Putative beta-fructofuranosidase</fullName>
    </submittedName>
</protein>
<name>A0A6A4PUU5_LUPAL</name>
<evidence type="ECO:0000313" key="1">
    <source>
        <dbReference type="EMBL" id="KAE9605243.1"/>
    </source>
</evidence>
<sequence>MQSTYGAPVAFIHFQSIPRTVKLDKKTRSNLLQWPVAEVDTLRLRSDEF</sequence>
<proteinExistence type="predicted"/>
<keyword evidence="2" id="KW-1185">Reference proteome</keyword>
<dbReference type="AlphaFoldDB" id="A0A6A4PUU5"/>
<evidence type="ECO:0000313" key="2">
    <source>
        <dbReference type="Proteomes" id="UP000447434"/>
    </source>
</evidence>
<dbReference type="Gene3D" id="2.115.10.20">
    <property type="entry name" value="Glycosyl hydrolase domain, family 43"/>
    <property type="match status" value="1"/>
</dbReference>